<evidence type="ECO:0000313" key="1">
    <source>
        <dbReference type="EMBL" id="KAK3052179.1"/>
    </source>
</evidence>
<organism evidence="1 2">
    <name type="scientific">Extremus antarcticus</name>
    <dbReference type="NCBI Taxonomy" id="702011"/>
    <lineage>
        <taxon>Eukaryota</taxon>
        <taxon>Fungi</taxon>
        <taxon>Dikarya</taxon>
        <taxon>Ascomycota</taxon>
        <taxon>Pezizomycotina</taxon>
        <taxon>Dothideomycetes</taxon>
        <taxon>Dothideomycetidae</taxon>
        <taxon>Mycosphaerellales</taxon>
        <taxon>Extremaceae</taxon>
        <taxon>Extremus</taxon>
    </lineage>
</organism>
<dbReference type="InterPro" id="IPR036259">
    <property type="entry name" value="MFS_trans_sf"/>
</dbReference>
<evidence type="ECO:0008006" key="3">
    <source>
        <dbReference type="Google" id="ProtNLM"/>
    </source>
</evidence>
<evidence type="ECO:0000313" key="2">
    <source>
        <dbReference type="Proteomes" id="UP001271007"/>
    </source>
</evidence>
<proteinExistence type="predicted"/>
<dbReference type="Proteomes" id="UP001271007">
    <property type="component" value="Unassembled WGS sequence"/>
</dbReference>
<sequence>MFLIRNNDAPKEILNWRLWYGVFVFGLMGAARGLDEGLIGTSASLPSFQRHFGLGEYSDMSENAQADLLGNITSMVQMGSILGTRFSTSSTARSTL</sequence>
<dbReference type="AlphaFoldDB" id="A0AAJ0G8D9"/>
<dbReference type="EMBL" id="JAWDJX010000022">
    <property type="protein sequence ID" value="KAK3052179.1"/>
    <property type="molecule type" value="Genomic_DNA"/>
</dbReference>
<dbReference type="Gene3D" id="1.20.1250.20">
    <property type="entry name" value="MFS general substrate transporter like domains"/>
    <property type="match status" value="1"/>
</dbReference>
<gene>
    <name evidence="1" type="ORF">LTR09_006771</name>
</gene>
<comment type="caution">
    <text evidence="1">The sequence shown here is derived from an EMBL/GenBank/DDBJ whole genome shotgun (WGS) entry which is preliminary data.</text>
</comment>
<keyword evidence="2" id="KW-1185">Reference proteome</keyword>
<reference evidence="1" key="1">
    <citation type="submission" date="2023-04" db="EMBL/GenBank/DDBJ databases">
        <title>Black Yeasts Isolated from many extreme environments.</title>
        <authorList>
            <person name="Coleine C."/>
            <person name="Stajich J.E."/>
            <person name="Selbmann L."/>
        </authorList>
    </citation>
    <scope>NUCLEOTIDE SEQUENCE</scope>
    <source>
        <strain evidence="1">CCFEE 5312</strain>
    </source>
</reference>
<name>A0AAJ0G8D9_9PEZI</name>
<accession>A0AAJ0G8D9</accession>
<protein>
    <recommendedName>
        <fullName evidence="3">Major facilitator superfamily (MFS) profile domain-containing protein</fullName>
    </recommendedName>
</protein>